<keyword evidence="2" id="KW-0812">Transmembrane</keyword>
<name>A0AAE0UDY6_SORBR</name>
<keyword evidence="2" id="KW-1133">Transmembrane helix</keyword>
<evidence type="ECO:0000313" key="3">
    <source>
        <dbReference type="EMBL" id="KAK3399924.1"/>
    </source>
</evidence>
<organism evidence="3 4">
    <name type="scientific">Sordaria brevicollis</name>
    <dbReference type="NCBI Taxonomy" id="83679"/>
    <lineage>
        <taxon>Eukaryota</taxon>
        <taxon>Fungi</taxon>
        <taxon>Dikarya</taxon>
        <taxon>Ascomycota</taxon>
        <taxon>Pezizomycotina</taxon>
        <taxon>Sordariomycetes</taxon>
        <taxon>Sordariomycetidae</taxon>
        <taxon>Sordariales</taxon>
        <taxon>Sordariaceae</taxon>
        <taxon>Sordaria</taxon>
    </lineage>
</organism>
<feature type="region of interest" description="Disordered" evidence="1">
    <location>
        <begin position="21"/>
        <end position="42"/>
    </location>
</feature>
<sequence length="135" mass="15335">MLMIARKSLLTGPDNLIPPLQISTRRGPIDRPTDSPFPKHDSNHPIHPLLVISLYADRYLSSAKARNLALSKRNAEKKKESKTPAHNCFRIVASLPFLSVFGLMQQIHYFPLLPTGFFHGWHVGWMIGMMMIFLS</sequence>
<feature type="compositionally biased region" description="Basic and acidic residues" evidence="1">
    <location>
        <begin position="27"/>
        <end position="42"/>
    </location>
</feature>
<gene>
    <name evidence="3" type="ORF">B0T20DRAFT_172847</name>
</gene>
<evidence type="ECO:0000256" key="2">
    <source>
        <dbReference type="SAM" id="Phobius"/>
    </source>
</evidence>
<evidence type="ECO:0000256" key="1">
    <source>
        <dbReference type="SAM" id="MobiDB-lite"/>
    </source>
</evidence>
<reference evidence="3" key="1">
    <citation type="journal article" date="2023" name="Mol. Phylogenet. Evol.">
        <title>Genome-scale phylogeny and comparative genomics of the fungal order Sordariales.</title>
        <authorList>
            <person name="Hensen N."/>
            <person name="Bonometti L."/>
            <person name="Westerberg I."/>
            <person name="Brannstrom I.O."/>
            <person name="Guillou S."/>
            <person name="Cros-Aarteil S."/>
            <person name="Calhoun S."/>
            <person name="Haridas S."/>
            <person name="Kuo A."/>
            <person name="Mondo S."/>
            <person name="Pangilinan J."/>
            <person name="Riley R."/>
            <person name="LaButti K."/>
            <person name="Andreopoulos B."/>
            <person name="Lipzen A."/>
            <person name="Chen C."/>
            <person name="Yan M."/>
            <person name="Daum C."/>
            <person name="Ng V."/>
            <person name="Clum A."/>
            <person name="Steindorff A."/>
            <person name="Ohm R.A."/>
            <person name="Martin F."/>
            <person name="Silar P."/>
            <person name="Natvig D.O."/>
            <person name="Lalanne C."/>
            <person name="Gautier V."/>
            <person name="Ament-Velasquez S.L."/>
            <person name="Kruys A."/>
            <person name="Hutchinson M.I."/>
            <person name="Powell A.J."/>
            <person name="Barry K."/>
            <person name="Miller A.N."/>
            <person name="Grigoriev I.V."/>
            <person name="Debuchy R."/>
            <person name="Gladieux P."/>
            <person name="Hiltunen Thoren M."/>
            <person name="Johannesson H."/>
        </authorList>
    </citation>
    <scope>NUCLEOTIDE SEQUENCE</scope>
    <source>
        <strain evidence="3">FGSC 1904</strain>
    </source>
</reference>
<dbReference type="EMBL" id="JAUTDP010000004">
    <property type="protein sequence ID" value="KAK3399924.1"/>
    <property type="molecule type" value="Genomic_DNA"/>
</dbReference>
<feature type="transmembrane region" description="Helical" evidence="2">
    <location>
        <begin position="87"/>
        <end position="104"/>
    </location>
</feature>
<feature type="transmembrane region" description="Helical" evidence="2">
    <location>
        <begin position="116"/>
        <end position="134"/>
    </location>
</feature>
<proteinExistence type="predicted"/>
<keyword evidence="2" id="KW-0472">Membrane</keyword>
<accession>A0AAE0UDY6</accession>
<keyword evidence="4" id="KW-1185">Reference proteome</keyword>
<protein>
    <submittedName>
        <fullName evidence="3">Uncharacterized protein</fullName>
    </submittedName>
</protein>
<reference evidence="3" key="2">
    <citation type="submission" date="2023-07" db="EMBL/GenBank/DDBJ databases">
        <authorList>
            <consortium name="Lawrence Berkeley National Laboratory"/>
            <person name="Haridas S."/>
            <person name="Hensen N."/>
            <person name="Bonometti L."/>
            <person name="Westerberg I."/>
            <person name="Brannstrom I.O."/>
            <person name="Guillou S."/>
            <person name="Cros-Aarteil S."/>
            <person name="Calhoun S."/>
            <person name="Kuo A."/>
            <person name="Mondo S."/>
            <person name="Pangilinan J."/>
            <person name="Riley R."/>
            <person name="LaButti K."/>
            <person name="Andreopoulos B."/>
            <person name="Lipzen A."/>
            <person name="Chen C."/>
            <person name="Yanf M."/>
            <person name="Daum C."/>
            <person name="Ng V."/>
            <person name="Clum A."/>
            <person name="Steindorff A."/>
            <person name="Ohm R."/>
            <person name="Martin F."/>
            <person name="Silar P."/>
            <person name="Natvig D."/>
            <person name="Lalanne C."/>
            <person name="Gautier V."/>
            <person name="Ament-velasquez S.L."/>
            <person name="Kruys A."/>
            <person name="Hutchinson M.I."/>
            <person name="Powell A.J."/>
            <person name="Barry K."/>
            <person name="Miller A.N."/>
            <person name="Grigoriev I.V."/>
            <person name="Debuchy R."/>
            <person name="Gladieux P."/>
            <person name="Thoren M.H."/>
            <person name="Johannesson H."/>
        </authorList>
    </citation>
    <scope>NUCLEOTIDE SEQUENCE</scope>
    <source>
        <strain evidence="3">FGSC 1904</strain>
    </source>
</reference>
<dbReference type="Proteomes" id="UP001281003">
    <property type="component" value="Unassembled WGS sequence"/>
</dbReference>
<comment type="caution">
    <text evidence="3">The sequence shown here is derived from an EMBL/GenBank/DDBJ whole genome shotgun (WGS) entry which is preliminary data.</text>
</comment>
<dbReference type="AlphaFoldDB" id="A0AAE0UDY6"/>
<evidence type="ECO:0000313" key="4">
    <source>
        <dbReference type="Proteomes" id="UP001281003"/>
    </source>
</evidence>